<proteinExistence type="predicted"/>
<gene>
    <name evidence="1" type="ORF">RRG08_019662</name>
</gene>
<dbReference type="Proteomes" id="UP001283361">
    <property type="component" value="Unassembled WGS sequence"/>
</dbReference>
<dbReference type="AlphaFoldDB" id="A0AAE1CV55"/>
<protein>
    <submittedName>
        <fullName evidence="1">Uncharacterized protein</fullName>
    </submittedName>
</protein>
<evidence type="ECO:0000313" key="2">
    <source>
        <dbReference type="Proteomes" id="UP001283361"/>
    </source>
</evidence>
<organism evidence="1 2">
    <name type="scientific">Elysia crispata</name>
    <name type="common">lettuce slug</name>
    <dbReference type="NCBI Taxonomy" id="231223"/>
    <lineage>
        <taxon>Eukaryota</taxon>
        <taxon>Metazoa</taxon>
        <taxon>Spiralia</taxon>
        <taxon>Lophotrochozoa</taxon>
        <taxon>Mollusca</taxon>
        <taxon>Gastropoda</taxon>
        <taxon>Heterobranchia</taxon>
        <taxon>Euthyneura</taxon>
        <taxon>Panpulmonata</taxon>
        <taxon>Sacoglossa</taxon>
        <taxon>Placobranchoidea</taxon>
        <taxon>Plakobranchidae</taxon>
        <taxon>Elysia</taxon>
    </lineage>
</organism>
<reference evidence="1" key="1">
    <citation type="journal article" date="2023" name="G3 (Bethesda)">
        <title>A reference genome for the long-term kleptoplast-retaining sea slug Elysia crispata morphotype clarki.</title>
        <authorList>
            <person name="Eastman K.E."/>
            <person name="Pendleton A.L."/>
            <person name="Shaikh M.A."/>
            <person name="Suttiyut T."/>
            <person name="Ogas R."/>
            <person name="Tomko P."/>
            <person name="Gavelis G."/>
            <person name="Widhalm J.R."/>
            <person name="Wisecaver J.H."/>
        </authorList>
    </citation>
    <scope>NUCLEOTIDE SEQUENCE</scope>
    <source>
        <strain evidence="1">ECLA1</strain>
    </source>
</reference>
<accession>A0AAE1CV55</accession>
<evidence type="ECO:0000313" key="1">
    <source>
        <dbReference type="EMBL" id="KAK3738698.1"/>
    </source>
</evidence>
<name>A0AAE1CV55_9GAST</name>
<sequence>MISAYQWARAHVGPALWLDLLDDPQIERSAVDMGFPNQSVSDQPDDWVMWCIVNPRDPHRIETLFAKFFHYPSGWDVQSHCIKVPLASRRVGQVQRELAAPNLFHGVT</sequence>
<dbReference type="EMBL" id="JAWDGP010006577">
    <property type="protein sequence ID" value="KAK3738698.1"/>
    <property type="molecule type" value="Genomic_DNA"/>
</dbReference>
<keyword evidence="2" id="KW-1185">Reference proteome</keyword>
<comment type="caution">
    <text evidence="1">The sequence shown here is derived from an EMBL/GenBank/DDBJ whole genome shotgun (WGS) entry which is preliminary data.</text>
</comment>